<protein>
    <submittedName>
        <fullName evidence="2">Uncharacterized protein</fullName>
    </submittedName>
</protein>
<keyword evidence="3" id="KW-1185">Reference proteome</keyword>
<keyword evidence="1" id="KW-0812">Transmembrane</keyword>
<dbReference type="EMBL" id="CM017692">
    <property type="protein sequence ID" value="TYH16814.1"/>
    <property type="molecule type" value="Genomic_DNA"/>
</dbReference>
<sequence length="82" mass="9463">MNGEVWKGMKLREGGGGVKWEQLKWGCLWALVLAIIFFSWVEPFDIFYFYIILQGSRPLHEGRQLILNGHWCVLATCDGVHP</sequence>
<dbReference type="AlphaFoldDB" id="A0A5D2GFB9"/>
<proteinExistence type="predicted"/>
<keyword evidence="1" id="KW-0472">Membrane</keyword>
<evidence type="ECO:0000313" key="3">
    <source>
        <dbReference type="Proteomes" id="UP000323506"/>
    </source>
</evidence>
<name>A0A5D2GFB9_GOSDA</name>
<gene>
    <name evidence="2" type="ORF">ES288_A05G145300v1</name>
</gene>
<evidence type="ECO:0000256" key="1">
    <source>
        <dbReference type="SAM" id="Phobius"/>
    </source>
</evidence>
<accession>A0A5D2GFB9</accession>
<feature type="transmembrane region" description="Helical" evidence="1">
    <location>
        <begin position="28"/>
        <end position="53"/>
    </location>
</feature>
<keyword evidence="1" id="KW-1133">Transmembrane helix</keyword>
<reference evidence="2 3" key="1">
    <citation type="submission" date="2019-06" db="EMBL/GenBank/DDBJ databases">
        <title>WGS assembly of Gossypium darwinii.</title>
        <authorList>
            <person name="Chen Z.J."/>
            <person name="Sreedasyam A."/>
            <person name="Ando A."/>
            <person name="Song Q."/>
            <person name="De L."/>
            <person name="Hulse-Kemp A."/>
            <person name="Ding M."/>
            <person name="Ye W."/>
            <person name="Kirkbride R."/>
            <person name="Jenkins J."/>
            <person name="Plott C."/>
            <person name="Lovell J."/>
            <person name="Lin Y.-M."/>
            <person name="Vaughn R."/>
            <person name="Liu B."/>
            <person name="Li W."/>
            <person name="Simpson S."/>
            <person name="Scheffler B."/>
            <person name="Saski C."/>
            <person name="Grover C."/>
            <person name="Hu G."/>
            <person name="Conover J."/>
            <person name="Carlson J."/>
            <person name="Shu S."/>
            <person name="Boston L."/>
            <person name="Williams M."/>
            <person name="Peterson D."/>
            <person name="Mcgee K."/>
            <person name="Jones D."/>
            <person name="Wendel J."/>
            <person name="Stelly D."/>
            <person name="Grimwood J."/>
            <person name="Schmutz J."/>
        </authorList>
    </citation>
    <scope>NUCLEOTIDE SEQUENCE [LARGE SCALE GENOMIC DNA]</scope>
    <source>
        <strain evidence="2">1808015.09</strain>
    </source>
</reference>
<organism evidence="2 3">
    <name type="scientific">Gossypium darwinii</name>
    <name type="common">Darwin's cotton</name>
    <name type="synonym">Gossypium barbadense var. darwinii</name>
    <dbReference type="NCBI Taxonomy" id="34276"/>
    <lineage>
        <taxon>Eukaryota</taxon>
        <taxon>Viridiplantae</taxon>
        <taxon>Streptophyta</taxon>
        <taxon>Embryophyta</taxon>
        <taxon>Tracheophyta</taxon>
        <taxon>Spermatophyta</taxon>
        <taxon>Magnoliopsida</taxon>
        <taxon>eudicotyledons</taxon>
        <taxon>Gunneridae</taxon>
        <taxon>Pentapetalae</taxon>
        <taxon>rosids</taxon>
        <taxon>malvids</taxon>
        <taxon>Malvales</taxon>
        <taxon>Malvaceae</taxon>
        <taxon>Malvoideae</taxon>
        <taxon>Gossypium</taxon>
    </lineage>
</organism>
<dbReference type="Proteomes" id="UP000323506">
    <property type="component" value="Chromosome A05"/>
</dbReference>
<evidence type="ECO:0000313" key="2">
    <source>
        <dbReference type="EMBL" id="TYH16814.1"/>
    </source>
</evidence>